<dbReference type="AlphaFoldDB" id="A0A7E4UVA3"/>
<keyword evidence="2" id="KW-1185">Reference proteome</keyword>
<evidence type="ECO:0000256" key="1">
    <source>
        <dbReference type="SAM" id="MobiDB-lite"/>
    </source>
</evidence>
<evidence type="ECO:0000313" key="3">
    <source>
        <dbReference type="WBParaSite" id="Pan_g13274.t1"/>
    </source>
</evidence>
<name>A0A7E4UVA3_PANRE</name>
<organism evidence="2 3">
    <name type="scientific">Panagrellus redivivus</name>
    <name type="common">Microworm</name>
    <dbReference type="NCBI Taxonomy" id="6233"/>
    <lineage>
        <taxon>Eukaryota</taxon>
        <taxon>Metazoa</taxon>
        <taxon>Ecdysozoa</taxon>
        <taxon>Nematoda</taxon>
        <taxon>Chromadorea</taxon>
        <taxon>Rhabditida</taxon>
        <taxon>Tylenchina</taxon>
        <taxon>Panagrolaimomorpha</taxon>
        <taxon>Panagrolaimoidea</taxon>
        <taxon>Panagrolaimidae</taxon>
        <taxon>Panagrellus</taxon>
    </lineage>
</organism>
<evidence type="ECO:0000313" key="2">
    <source>
        <dbReference type="Proteomes" id="UP000492821"/>
    </source>
</evidence>
<feature type="region of interest" description="Disordered" evidence="1">
    <location>
        <begin position="1"/>
        <end position="28"/>
    </location>
</feature>
<proteinExistence type="predicted"/>
<protein>
    <submittedName>
        <fullName evidence="3">RES domain-containing protein</fullName>
    </submittedName>
</protein>
<accession>A0A7E4UVA3</accession>
<dbReference type="WBParaSite" id="Pan_g13274.t1">
    <property type="protein sequence ID" value="Pan_g13274.t1"/>
    <property type="gene ID" value="Pan_g13274"/>
</dbReference>
<reference evidence="2" key="1">
    <citation type="journal article" date="2013" name="Genetics">
        <title>The draft genome and transcriptome of Panagrellus redivivus are shaped by the harsh demands of a free-living lifestyle.</title>
        <authorList>
            <person name="Srinivasan J."/>
            <person name="Dillman A.R."/>
            <person name="Macchietto M.G."/>
            <person name="Heikkinen L."/>
            <person name="Lakso M."/>
            <person name="Fracchia K.M."/>
            <person name="Antoshechkin I."/>
            <person name="Mortazavi A."/>
            <person name="Wong G."/>
            <person name="Sternberg P.W."/>
        </authorList>
    </citation>
    <scope>NUCLEOTIDE SEQUENCE [LARGE SCALE GENOMIC DNA]</scope>
    <source>
        <strain evidence="2">MT8872</strain>
    </source>
</reference>
<sequence>MFGQTKSGETGAGSRQMPTGRLRQDGWINATMPDPRHCLRGPVHPVFFRVTCDPKCNQRLSRVRVDSLV</sequence>
<reference evidence="3" key="2">
    <citation type="submission" date="2020-10" db="UniProtKB">
        <authorList>
            <consortium name="WormBaseParasite"/>
        </authorList>
    </citation>
    <scope>IDENTIFICATION</scope>
</reference>
<dbReference type="Proteomes" id="UP000492821">
    <property type="component" value="Unassembled WGS sequence"/>
</dbReference>